<name>A0A6L5GQP4_9FIRM</name>
<reference evidence="1" key="1">
    <citation type="journal article" date="2020" name="Appl. Environ. Microbiol.">
        <title>Medium-Chain Fatty Acid Synthesis by 'Candidatus Weimeria bifida' gen. nov., sp. nov., and 'Candidatus Pseudoramibacter fermentans' sp. nov.</title>
        <authorList>
            <person name="Scarborough M.J."/>
            <person name="Myers K.S."/>
            <person name="Donohue T.J."/>
            <person name="Noguera D.R."/>
        </authorList>
    </citation>
    <scope>NUCLEOTIDE SEQUENCE</scope>
    <source>
        <strain evidence="1">EUB1.1</strain>
    </source>
</reference>
<keyword evidence="2" id="KW-1185">Reference proteome</keyword>
<dbReference type="Proteomes" id="UP000473648">
    <property type="component" value="Unassembled WGS sequence"/>
</dbReference>
<dbReference type="Gene3D" id="3.40.50.300">
    <property type="entry name" value="P-loop containing nucleotide triphosphate hydrolases"/>
    <property type="match status" value="1"/>
</dbReference>
<accession>A0A6L5GQP4</accession>
<organism evidence="1 2">
    <name type="scientific">Candidatus Pseudoramibacter fermentans</name>
    <dbReference type="NCBI Taxonomy" id="2594427"/>
    <lineage>
        <taxon>Bacteria</taxon>
        <taxon>Bacillati</taxon>
        <taxon>Bacillota</taxon>
        <taxon>Clostridia</taxon>
        <taxon>Eubacteriales</taxon>
        <taxon>Eubacteriaceae</taxon>
        <taxon>Pseudoramibacter</taxon>
    </lineage>
</organism>
<dbReference type="PROSITE" id="PS50890">
    <property type="entry name" value="PUA"/>
    <property type="match status" value="1"/>
</dbReference>
<dbReference type="AlphaFoldDB" id="A0A6L5GQP4"/>
<gene>
    <name evidence="1" type="ORF">FRC53_03235</name>
</gene>
<proteinExistence type="predicted"/>
<dbReference type="InterPro" id="IPR027417">
    <property type="entry name" value="P-loop_NTPase"/>
</dbReference>
<protein>
    <submittedName>
        <fullName evidence="1">Cytidylate kinase-like family protein</fullName>
    </submittedName>
</protein>
<comment type="caution">
    <text evidence="1">The sequence shown here is derived from an EMBL/GenBank/DDBJ whole genome shotgun (WGS) entry which is preliminary data.</text>
</comment>
<dbReference type="GO" id="GO:0016301">
    <property type="term" value="F:kinase activity"/>
    <property type="evidence" value="ECO:0007669"/>
    <property type="project" value="UniProtKB-KW"/>
</dbReference>
<dbReference type="EMBL" id="VOGB01000004">
    <property type="protein sequence ID" value="MQM72443.1"/>
    <property type="molecule type" value="Genomic_DNA"/>
</dbReference>
<evidence type="ECO:0000313" key="2">
    <source>
        <dbReference type="Proteomes" id="UP000473648"/>
    </source>
</evidence>
<evidence type="ECO:0000313" key="1">
    <source>
        <dbReference type="EMBL" id="MQM72443.1"/>
    </source>
</evidence>
<dbReference type="SUPFAM" id="SSF52540">
    <property type="entry name" value="P-loop containing nucleoside triphosphate hydrolases"/>
    <property type="match status" value="1"/>
</dbReference>
<dbReference type="Pfam" id="PF13189">
    <property type="entry name" value="Cytidylate_kin2"/>
    <property type="match status" value="1"/>
</dbReference>
<sequence length="202" mass="23305">MDKQLMISLGREFGSGGHVIAEKLADNYGIALYDKNILRELAAEKDVGEKNLRRYDERPKNPLLSRTVRGFTNSPEENIARMQFDFIRERADAGESFVIVGRCAESVLRGRPHLITIFVMGDMDQKILRTMETENLSEEEAKKRVEQVSRQRKAYHNHYCKEKWGDARNYDLTINSSRLGIEGTTCVLMDYIDARRAADNWE</sequence>